<dbReference type="EMBL" id="MT143750">
    <property type="protein sequence ID" value="QJB01995.1"/>
    <property type="molecule type" value="Genomic_DNA"/>
</dbReference>
<name>A0A6M3M8Q0_9ZZZZ</name>
<proteinExistence type="predicted"/>
<reference evidence="2" key="1">
    <citation type="submission" date="2020-03" db="EMBL/GenBank/DDBJ databases">
        <title>The deep terrestrial virosphere.</title>
        <authorList>
            <person name="Holmfeldt K."/>
            <person name="Nilsson E."/>
            <person name="Simone D."/>
            <person name="Lopez-Fernandez M."/>
            <person name="Wu X."/>
            <person name="de Brujin I."/>
            <person name="Lundin D."/>
            <person name="Andersson A."/>
            <person name="Bertilsson S."/>
            <person name="Dopson M."/>
        </authorList>
    </citation>
    <scope>NUCLEOTIDE SEQUENCE</scope>
    <source>
        <strain evidence="2">MM171B01597</strain>
        <strain evidence="1">MM415A02499</strain>
    </source>
</reference>
<protein>
    <submittedName>
        <fullName evidence="2">Uncharacterized protein</fullName>
    </submittedName>
</protein>
<evidence type="ECO:0000313" key="1">
    <source>
        <dbReference type="EMBL" id="QJA73056.1"/>
    </source>
</evidence>
<sequence length="80" mass="9021">MKEGKVILDKSILKEVRHLHDIEESHRESIQRLSEAAGDAKRKLWALVHEAHPSLKGKIASIDVSMGEITILDSEEPKKN</sequence>
<dbReference type="AlphaFoldDB" id="A0A6M3M8Q0"/>
<evidence type="ECO:0000313" key="2">
    <source>
        <dbReference type="EMBL" id="QJB01995.1"/>
    </source>
</evidence>
<dbReference type="EMBL" id="MT141999">
    <property type="protein sequence ID" value="QJA73056.1"/>
    <property type="molecule type" value="Genomic_DNA"/>
</dbReference>
<gene>
    <name evidence="2" type="ORF">MM171B01597_0010</name>
    <name evidence="1" type="ORF">MM415A02499_0001</name>
</gene>
<accession>A0A6M3M8Q0</accession>
<organism evidence="2">
    <name type="scientific">viral metagenome</name>
    <dbReference type="NCBI Taxonomy" id="1070528"/>
    <lineage>
        <taxon>unclassified sequences</taxon>
        <taxon>metagenomes</taxon>
        <taxon>organismal metagenomes</taxon>
    </lineage>
</organism>